<dbReference type="SUPFAM" id="SSF56784">
    <property type="entry name" value="HAD-like"/>
    <property type="match status" value="1"/>
</dbReference>
<dbReference type="InterPro" id="IPR036412">
    <property type="entry name" value="HAD-like_sf"/>
</dbReference>
<dbReference type="STRING" id="1462996.AWM70_06190"/>
<dbReference type="OrthoDB" id="9802350at2"/>
<dbReference type="RefSeq" id="WP_068694820.1">
    <property type="nucleotide sequence ID" value="NZ_CP014167.1"/>
</dbReference>
<dbReference type="InterPro" id="IPR023198">
    <property type="entry name" value="PGP-like_dom2"/>
</dbReference>
<organism evidence="1 2">
    <name type="scientific">Paenibacillus yonginensis</name>
    <dbReference type="NCBI Taxonomy" id="1462996"/>
    <lineage>
        <taxon>Bacteria</taxon>
        <taxon>Bacillati</taxon>
        <taxon>Bacillota</taxon>
        <taxon>Bacilli</taxon>
        <taxon>Bacillales</taxon>
        <taxon>Paenibacillaceae</taxon>
        <taxon>Paenibacillus</taxon>
    </lineage>
</organism>
<dbReference type="Proteomes" id="UP000092573">
    <property type="component" value="Chromosome"/>
</dbReference>
<dbReference type="PANTHER" id="PTHR47478">
    <property type="match status" value="1"/>
</dbReference>
<dbReference type="InterPro" id="IPR023214">
    <property type="entry name" value="HAD_sf"/>
</dbReference>
<dbReference type="InterPro" id="IPR052550">
    <property type="entry name" value="Pyrimidine_5'-ntase_YjjG"/>
</dbReference>
<dbReference type="SFLD" id="SFLDG01129">
    <property type="entry name" value="C1.5:_HAD__Beta-PGM__Phosphata"/>
    <property type="match status" value="1"/>
</dbReference>
<dbReference type="Pfam" id="PF13419">
    <property type="entry name" value="HAD_2"/>
    <property type="match status" value="1"/>
</dbReference>
<reference evidence="1 2" key="1">
    <citation type="submission" date="2016-01" db="EMBL/GenBank/DDBJ databases">
        <title>Complete Genome Sequence of Paenibacillus yonginensis DCY84, a novel Plant Growth-Promoting Bacteria with Elicitation of Induced Systemic Resistance.</title>
        <authorList>
            <person name="Kim Y.J."/>
            <person name="Yang D.C."/>
            <person name="Sukweenadhi J."/>
        </authorList>
    </citation>
    <scope>NUCLEOTIDE SEQUENCE [LARGE SCALE GENOMIC DNA]</scope>
    <source>
        <strain evidence="1 2">DCY84</strain>
    </source>
</reference>
<dbReference type="InterPro" id="IPR006439">
    <property type="entry name" value="HAD-SF_hydro_IA"/>
</dbReference>
<proteinExistence type="predicted"/>
<dbReference type="SFLD" id="SFLDS00003">
    <property type="entry name" value="Haloacid_Dehalogenase"/>
    <property type="match status" value="1"/>
</dbReference>
<dbReference type="Gene3D" id="1.10.150.240">
    <property type="entry name" value="Putative phosphatase, domain 2"/>
    <property type="match status" value="1"/>
</dbReference>
<evidence type="ECO:0000313" key="2">
    <source>
        <dbReference type="Proteomes" id="UP000092573"/>
    </source>
</evidence>
<dbReference type="GO" id="GO:0008253">
    <property type="term" value="F:5'-nucleotidase activity"/>
    <property type="evidence" value="ECO:0007669"/>
    <property type="project" value="InterPro"/>
</dbReference>
<dbReference type="NCBIfam" id="TIGR01549">
    <property type="entry name" value="HAD-SF-IA-v1"/>
    <property type="match status" value="1"/>
</dbReference>
<accession>A0A1B1MYH5</accession>
<name>A0A1B1MYH5_9BACL</name>
<dbReference type="InterPro" id="IPR011951">
    <property type="entry name" value="HAD-SF_hydro_IA_YjjG/PynA"/>
</dbReference>
<evidence type="ECO:0000313" key="1">
    <source>
        <dbReference type="EMBL" id="ANS74223.1"/>
    </source>
</evidence>
<protein>
    <submittedName>
        <fullName evidence="1">2-haloalkanoic acid dehalogenase</fullName>
    </submittedName>
</protein>
<dbReference type="PANTHER" id="PTHR47478:SF1">
    <property type="entry name" value="PYRIMIDINE 5'-NUCLEOTIDASE YJJG"/>
    <property type="match status" value="1"/>
</dbReference>
<dbReference type="NCBIfam" id="TIGR02254">
    <property type="entry name" value="YjjG_YfnB"/>
    <property type="match status" value="1"/>
</dbReference>
<dbReference type="PRINTS" id="PR00413">
    <property type="entry name" value="HADHALOGNASE"/>
</dbReference>
<dbReference type="CDD" id="cd04305">
    <property type="entry name" value="HAD_Neu5Ac-Pase_like"/>
    <property type="match status" value="1"/>
</dbReference>
<sequence>MGKYTTILFDADDTLYDYVQSETHALTRTFEEAGLESTEQLFASYKLINGKLWKELEQGLVKIGELRTERFRRLLEQEHLVIEMNEEDLSNTYVKYLSEGIFLLPGAVELCRYLGLNGYRMAIVTNGIREVQLSRIGGSELKDVFEEIIISEDTGYQKPHTGFFDYAFDKLKLTDKESVLIVGDSLTSDIQGGVNYGIDTCWFNPKGLPNTSQAKPKYEIRDLSELIAIVSE</sequence>
<gene>
    <name evidence="1" type="ORF">AWM70_06190</name>
</gene>
<dbReference type="Gene3D" id="3.40.50.1000">
    <property type="entry name" value="HAD superfamily/HAD-like"/>
    <property type="match status" value="1"/>
</dbReference>
<dbReference type="AlphaFoldDB" id="A0A1B1MYH5"/>
<dbReference type="SFLD" id="SFLDG01135">
    <property type="entry name" value="C1.5.6:_HAD__Beta-PGM__Phospha"/>
    <property type="match status" value="1"/>
</dbReference>
<dbReference type="KEGG" id="pyg:AWM70_06190"/>
<dbReference type="InterPro" id="IPR041492">
    <property type="entry name" value="HAD_2"/>
</dbReference>
<keyword evidence="2" id="KW-1185">Reference proteome</keyword>
<dbReference type="EMBL" id="CP014167">
    <property type="protein sequence ID" value="ANS74223.1"/>
    <property type="molecule type" value="Genomic_DNA"/>
</dbReference>